<keyword evidence="2" id="KW-1133">Transmembrane helix</keyword>
<feature type="compositionally biased region" description="Polar residues" evidence="1">
    <location>
        <begin position="830"/>
        <end position="846"/>
    </location>
</feature>
<keyword evidence="2" id="KW-0812">Transmembrane</keyword>
<keyword evidence="5" id="KW-1185">Reference proteome</keyword>
<proteinExistence type="predicted"/>
<feature type="transmembrane region" description="Helical" evidence="2">
    <location>
        <begin position="429"/>
        <end position="450"/>
    </location>
</feature>
<evidence type="ECO:0000313" key="4">
    <source>
        <dbReference type="EMBL" id="SFE84477.1"/>
    </source>
</evidence>
<accession>A0A1I2DVJ7</accession>
<keyword evidence="2" id="KW-0472">Membrane</keyword>
<reference evidence="5" key="1">
    <citation type="submission" date="2016-10" db="EMBL/GenBank/DDBJ databases">
        <authorList>
            <person name="Varghese N."/>
            <person name="Submissions S."/>
        </authorList>
    </citation>
    <scope>NUCLEOTIDE SEQUENCE [LARGE SCALE GENOMIC DNA]</scope>
    <source>
        <strain evidence="5">DSM 27981</strain>
    </source>
</reference>
<dbReference type="InterPro" id="IPR012931">
    <property type="entry name" value="TraG_N_Proteobacteria"/>
</dbReference>
<protein>
    <submittedName>
        <fullName evidence="4">Conjugal transfer mating pair stabilization protein TraG</fullName>
    </submittedName>
</protein>
<gene>
    <name evidence="4" type="ORF">SAMN04489711_10636</name>
</gene>
<evidence type="ECO:0000313" key="5">
    <source>
        <dbReference type="Proteomes" id="UP000199119"/>
    </source>
</evidence>
<dbReference type="Proteomes" id="UP000199119">
    <property type="component" value="Unassembled WGS sequence"/>
</dbReference>
<name>A0A1I2DVJ7_9BURK</name>
<evidence type="ECO:0000256" key="2">
    <source>
        <dbReference type="SAM" id="Phobius"/>
    </source>
</evidence>
<feature type="transmembrane region" description="Helical" evidence="2">
    <location>
        <begin position="29"/>
        <end position="51"/>
    </location>
</feature>
<feature type="region of interest" description="Disordered" evidence="1">
    <location>
        <begin position="830"/>
        <end position="851"/>
    </location>
</feature>
<dbReference type="EMBL" id="FONX01000006">
    <property type="protein sequence ID" value="SFE84477.1"/>
    <property type="molecule type" value="Genomic_DNA"/>
</dbReference>
<dbReference type="STRING" id="1177982.SAMN04489711_10636"/>
<dbReference type="Pfam" id="PF07916">
    <property type="entry name" value="TraG_N"/>
    <property type="match status" value="1"/>
</dbReference>
<dbReference type="AlphaFoldDB" id="A0A1I2DVJ7"/>
<feature type="transmembrane region" description="Helical" evidence="2">
    <location>
        <begin position="373"/>
        <end position="391"/>
    </location>
</feature>
<dbReference type="RefSeq" id="WP_059400256.1">
    <property type="nucleotide sequence ID" value="NZ_FONX01000006.1"/>
</dbReference>
<feature type="transmembrane region" description="Helical" evidence="2">
    <location>
        <begin position="60"/>
        <end position="81"/>
    </location>
</feature>
<organism evidence="4 5">
    <name type="scientific">Paracidovorax wautersii</name>
    <dbReference type="NCBI Taxonomy" id="1177982"/>
    <lineage>
        <taxon>Bacteria</taxon>
        <taxon>Pseudomonadati</taxon>
        <taxon>Pseudomonadota</taxon>
        <taxon>Betaproteobacteria</taxon>
        <taxon>Burkholderiales</taxon>
        <taxon>Comamonadaceae</taxon>
        <taxon>Paracidovorax</taxon>
    </lineage>
</organism>
<feature type="transmembrane region" description="Helical" evidence="2">
    <location>
        <begin position="343"/>
        <end position="361"/>
    </location>
</feature>
<evidence type="ECO:0000256" key="1">
    <source>
        <dbReference type="SAM" id="MobiDB-lite"/>
    </source>
</evidence>
<evidence type="ECO:0000259" key="3">
    <source>
        <dbReference type="Pfam" id="PF07916"/>
    </source>
</evidence>
<dbReference type="OrthoDB" id="8610629at2"/>
<sequence length="915" mass="96796">MWEIYAYQNADSLFGIFNATAAVHSSGDYASAVALVAFCGFVTALIAYAFAPEKLEGWKWLASVMLVFSILIVPKVTVGIVDKTGGSAVRVVDNVPFGVALLGSMTSTVGHTITGLFETAFQQIPGPGALPEELAYQRNGLMFGNRLVRETGNVVFQSPDFRTDLINFIHNCTTYDLIDGTLDPAAFSASGDVWALMGSPNPARFSTLTGANGNVGVDTCPNVYQSLNGRLPAQLQRIQGRLAFQLNPTLPATAAAAAIAGQVQQAYLKNSIADASATAADIIRQNAMLNALEDTGKIIGQKVNDPAAMVLAVGRAQAVAQMNASWLNYGKVAEQALPVFRNVIEALTYVLFPLMVLLLMLTSGRETMLAIKGYATILIWIQLWPPLYAVLNYMASIYAAYDLAAAADLGTGARALTLQTSSVIYSRALSGEAIVGYLAMSIPFVAWAALKRMENFGTALVGGLSGLQASLSGATAASTVGNTSLGNISMDQMQLAPQRTSAFMGSWQHDLSGNTFSSNALTGRTAVSLLRNQGFASRVVSMRVSEQDVQEASHQVDAARGEAIAASSERSAVLAEAFTKGMAKLNSSRSSSGSTSSSFEQFGETLHRLDQVSKSVADTTGLTQAQAARIAFGASARLGVGGAVDKNYSSSLSSAEQKALGSMTAEQLADFKQFGDRVSRDRSFMTVVASDAREGQDLAARLATSTARSERADASLSERSAFAERVSTAYERGETISIDIAQDPHNLAMFTRYAEQYGGNSASARILMEAELARQSLRPNRVFSDGTGVPTAFSDVRAQHMQNSSDPALAPDLAGRHLSNQGEVIGFGGSATSTASVANTPSSLRSTVREEGERIRALTSADQGEFDRKAQITSTADGTLASERSLVLQAGKQVKEDAAPLVDNATRAIKDVLKK</sequence>
<feature type="domain" description="TraG N-terminal Proteobacteria" evidence="3">
    <location>
        <begin position="3"/>
        <end position="466"/>
    </location>
</feature>